<dbReference type="RefSeq" id="WP_176355336.1">
    <property type="nucleotide sequence ID" value="NZ_JABWDU010000007.1"/>
</dbReference>
<feature type="transmembrane region" description="Helical" evidence="7">
    <location>
        <begin position="155"/>
        <end position="176"/>
    </location>
</feature>
<feature type="transmembrane region" description="Helical" evidence="7">
    <location>
        <begin position="304"/>
        <end position="324"/>
    </location>
</feature>
<feature type="transmembrane region" description="Helical" evidence="7">
    <location>
        <begin position="84"/>
        <end position="113"/>
    </location>
</feature>
<dbReference type="Pfam" id="PF03631">
    <property type="entry name" value="Virul_fac_BrkB"/>
    <property type="match status" value="1"/>
</dbReference>
<feature type="transmembrane region" description="Helical" evidence="7">
    <location>
        <begin position="12"/>
        <end position="29"/>
    </location>
</feature>
<keyword evidence="5 7" id="KW-0472">Membrane</keyword>
<evidence type="ECO:0000256" key="3">
    <source>
        <dbReference type="ARBA" id="ARBA00022692"/>
    </source>
</evidence>
<dbReference type="PANTHER" id="PTHR30213:SF0">
    <property type="entry name" value="UPF0761 MEMBRANE PROTEIN YIHY"/>
    <property type="match status" value="1"/>
</dbReference>
<dbReference type="Proteomes" id="UP000520198">
    <property type="component" value="Unassembled WGS sequence"/>
</dbReference>
<evidence type="ECO:0000256" key="1">
    <source>
        <dbReference type="ARBA" id="ARBA00004651"/>
    </source>
</evidence>
<keyword evidence="2" id="KW-1003">Cell membrane</keyword>
<gene>
    <name evidence="8" type="ORF">HT585_24180</name>
</gene>
<keyword evidence="3 7" id="KW-0812">Transmembrane</keyword>
<dbReference type="NCBIfam" id="TIGR00765">
    <property type="entry name" value="yihY_not_rbn"/>
    <property type="match status" value="1"/>
</dbReference>
<feature type="transmembrane region" description="Helical" evidence="7">
    <location>
        <begin position="239"/>
        <end position="258"/>
    </location>
</feature>
<proteinExistence type="predicted"/>
<keyword evidence="4 7" id="KW-1133">Transmembrane helix</keyword>
<dbReference type="InterPro" id="IPR017039">
    <property type="entry name" value="Virul_fac_BrkB"/>
</dbReference>
<evidence type="ECO:0000256" key="2">
    <source>
        <dbReference type="ARBA" id="ARBA00022475"/>
    </source>
</evidence>
<comment type="subcellular location">
    <subcellularLocation>
        <location evidence="1">Cell membrane</location>
        <topology evidence="1">Multi-pass membrane protein</topology>
    </subcellularLocation>
</comment>
<accession>A0A7Y6UQ13</accession>
<dbReference type="GO" id="GO:0005886">
    <property type="term" value="C:plasma membrane"/>
    <property type="evidence" value="ECO:0007669"/>
    <property type="project" value="UniProtKB-SubCell"/>
</dbReference>
<feature type="region of interest" description="Disordered" evidence="6">
    <location>
        <begin position="336"/>
        <end position="364"/>
    </location>
</feature>
<keyword evidence="9" id="KW-1185">Reference proteome</keyword>
<dbReference type="EMBL" id="JABWDU010000007">
    <property type="protein sequence ID" value="NVD41970.1"/>
    <property type="molecule type" value="Genomic_DNA"/>
</dbReference>
<evidence type="ECO:0000313" key="8">
    <source>
        <dbReference type="EMBL" id="NVD41970.1"/>
    </source>
</evidence>
<evidence type="ECO:0000313" key="9">
    <source>
        <dbReference type="Proteomes" id="UP000520198"/>
    </source>
</evidence>
<dbReference type="AlphaFoldDB" id="A0A7Y6UQ13"/>
<dbReference type="PANTHER" id="PTHR30213">
    <property type="entry name" value="INNER MEMBRANE PROTEIN YHJD"/>
    <property type="match status" value="1"/>
</dbReference>
<protein>
    <submittedName>
        <fullName evidence="8">YihY/virulence factor BrkB family protein</fullName>
    </submittedName>
</protein>
<comment type="caution">
    <text evidence="8">The sequence shown here is derived from an EMBL/GenBank/DDBJ whole genome shotgun (WGS) entry which is preliminary data.</text>
</comment>
<evidence type="ECO:0000256" key="5">
    <source>
        <dbReference type="ARBA" id="ARBA00023136"/>
    </source>
</evidence>
<sequence length="364" mass="39542">MSVQRETINPTTVIAIGGVVLALICLVVSKHPAANAWTVTRPNGEDPAQDDAHGRLAMIPEEIPAPGLRDVFWRVMQELSQDRVAFIAAGVAFYLLLALFPALAALVSLYGLIADPAAVSDHMRDMAGVLPPGAFDILADQLQQLVLRRETTLGVAFFVGLAIAIWSTHNGTLAIFDAMNVAYEETEKRGFVRLNIVALAFTVCAMIAAIVTIGIVALLPAVLEFVWLDPWKETLALMVRWPLLLALVFSGMTAIYRFGPSRQPAKLRWLTWGAVLATAGWLLMAFAFSWYVETFADYNAAYGALSGLVGLFMWIWLSICVLIVSAELNAELEHQTAKDTTTGPARPLGTRGAHMADTIGRSVH</sequence>
<organism evidence="8 9">
    <name type="scientific">Ensifer oleiphilus</name>
    <dbReference type="NCBI Taxonomy" id="2742698"/>
    <lineage>
        <taxon>Bacteria</taxon>
        <taxon>Pseudomonadati</taxon>
        <taxon>Pseudomonadota</taxon>
        <taxon>Alphaproteobacteria</taxon>
        <taxon>Hyphomicrobiales</taxon>
        <taxon>Rhizobiaceae</taxon>
        <taxon>Sinorhizobium/Ensifer group</taxon>
        <taxon>Ensifer</taxon>
    </lineage>
</organism>
<reference evidence="8 9" key="1">
    <citation type="submission" date="2020-06" db="EMBL/GenBank/DDBJ databases">
        <authorList>
            <person name="Grouzdev D.S."/>
        </authorList>
    </citation>
    <scope>NUCLEOTIDE SEQUENCE [LARGE SCALE GENOMIC DNA]</scope>
    <source>
        <strain evidence="8 9">HO-A22</strain>
    </source>
</reference>
<feature type="transmembrane region" description="Helical" evidence="7">
    <location>
        <begin position="270"/>
        <end position="292"/>
    </location>
</feature>
<evidence type="ECO:0000256" key="6">
    <source>
        <dbReference type="SAM" id="MobiDB-lite"/>
    </source>
</evidence>
<name>A0A7Y6UQ13_9HYPH</name>
<evidence type="ECO:0000256" key="7">
    <source>
        <dbReference type="SAM" id="Phobius"/>
    </source>
</evidence>
<evidence type="ECO:0000256" key="4">
    <source>
        <dbReference type="ARBA" id="ARBA00022989"/>
    </source>
</evidence>
<feature type="transmembrane region" description="Helical" evidence="7">
    <location>
        <begin position="196"/>
        <end position="219"/>
    </location>
</feature>